<evidence type="ECO:0000313" key="2">
    <source>
        <dbReference type="Proteomes" id="UP000053429"/>
    </source>
</evidence>
<comment type="caution">
    <text evidence="1">The sequence shown here is derived from an EMBL/GenBank/DDBJ whole genome shotgun (WGS) entry which is preliminary data.</text>
</comment>
<dbReference type="EMBL" id="LMWY01000043">
    <property type="protein sequence ID" value="KUN96761.1"/>
    <property type="molecule type" value="Genomic_DNA"/>
</dbReference>
<accession>A0A124I7N2</accession>
<reference evidence="1 2" key="1">
    <citation type="submission" date="2015-10" db="EMBL/GenBank/DDBJ databases">
        <title>Draft genome sequence of Streptomyces caeruleatus NRRL B-24802, type strain for the species Streptomyces caeruleatus.</title>
        <authorList>
            <person name="Ruckert C."/>
            <person name="Winkler A."/>
            <person name="Kalinowski J."/>
            <person name="Kampfer P."/>
            <person name="Glaeser S."/>
        </authorList>
    </citation>
    <scope>NUCLEOTIDE SEQUENCE [LARGE SCALE GENOMIC DNA]</scope>
    <source>
        <strain evidence="1 2">NRRL B-24802</strain>
    </source>
</reference>
<dbReference type="AlphaFoldDB" id="A0A124I7N2"/>
<name>A0A124I7N2_9ACTN</name>
<protein>
    <submittedName>
        <fullName evidence="1">Uncharacterized protein</fullName>
    </submittedName>
</protein>
<gene>
    <name evidence="1" type="ORF">AQJ67_31745</name>
</gene>
<organism evidence="1 2">
    <name type="scientific">Streptomyces caeruleatus</name>
    <dbReference type="NCBI Taxonomy" id="661399"/>
    <lineage>
        <taxon>Bacteria</taxon>
        <taxon>Bacillati</taxon>
        <taxon>Actinomycetota</taxon>
        <taxon>Actinomycetes</taxon>
        <taxon>Kitasatosporales</taxon>
        <taxon>Streptomycetaceae</taxon>
        <taxon>Streptomyces</taxon>
    </lineage>
</organism>
<sequence length="107" mass="11747">MMPSGYTSMFTSRVVLYTASATTSALLRPTVSIVAPNCRLMLETSKVSGSATFRFCTPMRTNRSAVAPPMPPTPAMPMTAFLSLSWRSVCSSTVLPSQPRLRRTRRQ</sequence>
<keyword evidence="2" id="KW-1185">Reference proteome</keyword>
<dbReference type="Proteomes" id="UP000053429">
    <property type="component" value="Unassembled WGS sequence"/>
</dbReference>
<evidence type="ECO:0000313" key="1">
    <source>
        <dbReference type="EMBL" id="KUN96761.1"/>
    </source>
</evidence>
<proteinExistence type="predicted"/>